<dbReference type="Pfam" id="PF13855">
    <property type="entry name" value="LRR_8"/>
    <property type="match status" value="1"/>
</dbReference>
<dbReference type="GO" id="GO:0005615">
    <property type="term" value="C:extracellular space"/>
    <property type="evidence" value="ECO:0007669"/>
    <property type="project" value="TreeGrafter"/>
</dbReference>
<name>A0A6G0WAK5_9STRA</name>
<feature type="transmembrane region" description="Helical" evidence="3">
    <location>
        <begin position="70"/>
        <end position="91"/>
    </location>
</feature>
<evidence type="ECO:0000256" key="3">
    <source>
        <dbReference type="SAM" id="Phobius"/>
    </source>
</evidence>
<dbReference type="VEuPathDB" id="FungiDB:AeMF1_006360"/>
<accession>A0A6G0WAK5</accession>
<evidence type="ECO:0000313" key="5">
    <source>
        <dbReference type="Proteomes" id="UP000481153"/>
    </source>
</evidence>
<dbReference type="InterPro" id="IPR032675">
    <property type="entry name" value="LRR_dom_sf"/>
</dbReference>
<dbReference type="InterPro" id="IPR050333">
    <property type="entry name" value="SLRP"/>
</dbReference>
<reference evidence="4 5" key="1">
    <citation type="submission" date="2019-07" db="EMBL/GenBank/DDBJ databases">
        <title>Genomics analysis of Aphanomyces spp. identifies a new class of oomycete effector associated with host adaptation.</title>
        <authorList>
            <person name="Gaulin E."/>
        </authorList>
    </citation>
    <scope>NUCLEOTIDE SEQUENCE [LARGE SCALE GENOMIC DNA]</scope>
    <source>
        <strain evidence="4 5">ATCC 201684</strain>
    </source>
</reference>
<gene>
    <name evidence="4" type="ORF">Ae201684_017568</name>
</gene>
<protein>
    <recommendedName>
        <fullName evidence="6">LNR domain-containing protein</fullName>
    </recommendedName>
</protein>
<feature type="transmembrane region" description="Helical" evidence="3">
    <location>
        <begin position="155"/>
        <end position="175"/>
    </location>
</feature>
<keyword evidence="3" id="KW-0812">Transmembrane</keyword>
<dbReference type="Gene3D" id="3.80.10.10">
    <property type="entry name" value="Ribonuclease Inhibitor"/>
    <property type="match status" value="1"/>
</dbReference>
<evidence type="ECO:0000256" key="2">
    <source>
        <dbReference type="ARBA" id="ARBA00022737"/>
    </source>
</evidence>
<organism evidence="4 5">
    <name type="scientific">Aphanomyces euteiches</name>
    <dbReference type="NCBI Taxonomy" id="100861"/>
    <lineage>
        <taxon>Eukaryota</taxon>
        <taxon>Sar</taxon>
        <taxon>Stramenopiles</taxon>
        <taxon>Oomycota</taxon>
        <taxon>Saprolegniomycetes</taxon>
        <taxon>Saprolegniales</taxon>
        <taxon>Verrucalvaceae</taxon>
        <taxon>Aphanomyces</taxon>
    </lineage>
</organism>
<proteinExistence type="predicted"/>
<dbReference type="SUPFAM" id="SSF52058">
    <property type="entry name" value="L domain-like"/>
    <property type="match status" value="1"/>
</dbReference>
<dbReference type="InterPro" id="IPR001611">
    <property type="entry name" value="Leu-rich_rpt"/>
</dbReference>
<comment type="caution">
    <text evidence="4">The sequence shown here is derived from an EMBL/GenBank/DDBJ whole genome shotgun (WGS) entry which is preliminary data.</text>
</comment>
<keyword evidence="3" id="KW-1133">Transmembrane helix</keyword>
<feature type="transmembrane region" description="Helical" evidence="3">
    <location>
        <begin position="187"/>
        <end position="209"/>
    </location>
</feature>
<feature type="transmembrane region" description="Helical" evidence="3">
    <location>
        <begin position="298"/>
        <end position="321"/>
    </location>
</feature>
<feature type="transmembrane region" description="Helical" evidence="3">
    <location>
        <begin position="40"/>
        <end position="58"/>
    </location>
</feature>
<dbReference type="PANTHER" id="PTHR45712">
    <property type="entry name" value="AGAP008170-PA"/>
    <property type="match status" value="1"/>
</dbReference>
<evidence type="ECO:0000313" key="4">
    <source>
        <dbReference type="EMBL" id="KAF0723601.1"/>
    </source>
</evidence>
<evidence type="ECO:0000256" key="1">
    <source>
        <dbReference type="ARBA" id="ARBA00022614"/>
    </source>
</evidence>
<keyword evidence="2" id="KW-0677">Repeat</keyword>
<evidence type="ECO:0008006" key="6">
    <source>
        <dbReference type="Google" id="ProtNLM"/>
    </source>
</evidence>
<dbReference type="Proteomes" id="UP000481153">
    <property type="component" value="Unassembled WGS sequence"/>
</dbReference>
<keyword evidence="5" id="KW-1185">Reference proteome</keyword>
<dbReference type="PANTHER" id="PTHR45712:SF28">
    <property type="entry name" value="LEUCINE-RICH REPEAT-CONTAINING PROTEIN 70-LIKE"/>
    <property type="match status" value="1"/>
</dbReference>
<sequence>MTSHRKPGPTARALGSQQYSFRTLQLNQIFLTPTLVLARVKHFVCGVYFALYCFLYAVTTPSDLAVVQAYQPALVGVVMGCLGFLHIVGFVRTFRRHRRVRTEATGSQMLQKLTRGQVLGRWLTESKQLPLFHFIDVACQSYQAYRMSFYLVDHAAAFSFAAVTSLSCLVIPWFLFASHRFVRKSLVFFLASLISFVLATGFPLGLFIARVIQYLFIEAKLAQDATFATTLILLGRYLLVTSPMDFLTKVALQLSSFVAVYRLANLSRRGHARIVSTPSSKAHLCHSFELQFTNNRRLILYLVANLVWGIGILGCAGSAMWNRQVCPSHCVLTIAPWLDHSCRCIYVDVNCANMPAAINSTMENLLNPDRIGTSLFILIVSRCPLRRGIPLRLLASFPQLYSISIFFSNMTQWPRDDAFNLPDTLFVISIRYSNLTQVPDIVCGDRVPRNLMTLRLEGTSELSYIPPSCINTWTKVSTLTLASLNLSAVPDDVVDLPALTTLELRGNNISKFLVPDEGSLNGLKVLDLSANALQDAPWALASTTTLMELSSNPIASVPAFVAPLIAARRIVLDDTPYCATTANSASSCSSKCSRLCLSSSLGDNRCGWGCYNAQCQYDFDDCATLGLS</sequence>
<keyword evidence="3" id="KW-0472">Membrane</keyword>
<dbReference type="EMBL" id="VJMJ01000301">
    <property type="protein sequence ID" value="KAF0723601.1"/>
    <property type="molecule type" value="Genomic_DNA"/>
</dbReference>
<dbReference type="AlphaFoldDB" id="A0A6G0WAK5"/>
<keyword evidence="1" id="KW-0433">Leucine-rich repeat</keyword>